<dbReference type="GeneID" id="19165474"/>
<feature type="region of interest" description="Disordered" evidence="2">
    <location>
        <begin position="157"/>
        <end position="211"/>
    </location>
</feature>
<feature type="compositionally biased region" description="Low complexity" evidence="2">
    <location>
        <begin position="165"/>
        <end position="211"/>
    </location>
</feature>
<keyword evidence="5" id="KW-1185">Reference proteome</keyword>
<dbReference type="PANTHER" id="PTHR48070">
    <property type="entry name" value="ESTERASE OVCA2"/>
    <property type="match status" value="1"/>
</dbReference>
<sequence length="313" mass="33277">MSPAALFSRISPHYTFDFVDAPFESPPAPGIAALYPAPYLAWHKAYDPAAIQESHHFLQTIIDEDGPYDGVIGFSQGAALAASFLLCHEHARARNQPSLHLQDSTSDPKHARSHGSAPNPPFKVAVFLNSVMLFSPSVDIGDDISEEIRQQERKHLGFLQGDSDPTSLPRLSGSGSSLPPSSGSATTTSSMVSTPTTTTSSSSSSVSISSMTATGTHGHLRVGATPDQITTSTSTIFGFRPSSFPHRISIPTLHVIGKHDQFAEHSHGLVELCCAEKAEVVISQGGHEPPRTDGELETCAKLLEVLTLMASLA</sequence>
<dbReference type="GO" id="GO:0005737">
    <property type="term" value="C:cytoplasm"/>
    <property type="evidence" value="ECO:0007669"/>
    <property type="project" value="TreeGrafter"/>
</dbReference>
<dbReference type="EMBL" id="AMGY01000001">
    <property type="protein sequence ID" value="EXJ92784.1"/>
    <property type="molecule type" value="Genomic_DNA"/>
</dbReference>
<dbReference type="InterPro" id="IPR029058">
    <property type="entry name" value="AB_hydrolase_fold"/>
</dbReference>
<keyword evidence="1" id="KW-0378">Hydrolase</keyword>
<comment type="caution">
    <text evidence="4">The sequence shown here is derived from an EMBL/GenBank/DDBJ whole genome shotgun (WGS) entry which is preliminary data.</text>
</comment>
<feature type="region of interest" description="Disordered" evidence="2">
    <location>
        <begin position="98"/>
        <end position="118"/>
    </location>
</feature>
<dbReference type="Proteomes" id="UP000019478">
    <property type="component" value="Unassembled WGS sequence"/>
</dbReference>
<dbReference type="InterPro" id="IPR005645">
    <property type="entry name" value="FSH-like_dom"/>
</dbReference>
<dbReference type="HOGENOM" id="CLU_051938_4_1_1"/>
<dbReference type="GO" id="GO:0005634">
    <property type="term" value="C:nucleus"/>
    <property type="evidence" value="ECO:0007669"/>
    <property type="project" value="TreeGrafter"/>
</dbReference>
<name>W9ZE31_9EURO</name>
<evidence type="ECO:0000313" key="5">
    <source>
        <dbReference type="Proteomes" id="UP000019478"/>
    </source>
</evidence>
<organism evidence="4 5">
    <name type="scientific">Capronia epimyces CBS 606.96</name>
    <dbReference type="NCBI Taxonomy" id="1182542"/>
    <lineage>
        <taxon>Eukaryota</taxon>
        <taxon>Fungi</taxon>
        <taxon>Dikarya</taxon>
        <taxon>Ascomycota</taxon>
        <taxon>Pezizomycotina</taxon>
        <taxon>Eurotiomycetes</taxon>
        <taxon>Chaetothyriomycetidae</taxon>
        <taxon>Chaetothyriales</taxon>
        <taxon>Herpotrichiellaceae</taxon>
        <taxon>Capronia</taxon>
    </lineage>
</organism>
<feature type="domain" description="Serine hydrolase" evidence="3">
    <location>
        <begin position="12"/>
        <end position="137"/>
    </location>
</feature>
<protein>
    <recommendedName>
        <fullName evidence="3">Serine hydrolase domain-containing protein</fullName>
    </recommendedName>
</protein>
<accession>W9ZE31</accession>
<dbReference type="Pfam" id="PF03959">
    <property type="entry name" value="FSH1"/>
    <property type="match status" value="2"/>
</dbReference>
<feature type="domain" description="Serine hydrolase" evidence="3">
    <location>
        <begin position="242"/>
        <end position="295"/>
    </location>
</feature>
<dbReference type="OrthoDB" id="414698at2759"/>
<dbReference type="SUPFAM" id="SSF53474">
    <property type="entry name" value="alpha/beta-Hydrolases"/>
    <property type="match status" value="1"/>
</dbReference>
<proteinExistence type="predicted"/>
<reference evidence="4 5" key="1">
    <citation type="submission" date="2013-03" db="EMBL/GenBank/DDBJ databases">
        <title>The Genome Sequence of Capronia epimyces CBS 606.96.</title>
        <authorList>
            <consortium name="The Broad Institute Genomics Platform"/>
            <person name="Cuomo C."/>
            <person name="de Hoog S."/>
            <person name="Gorbushina A."/>
            <person name="Walker B."/>
            <person name="Young S.K."/>
            <person name="Zeng Q."/>
            <person name="Gargeya S."/>
            <person name="Fitzgerald M."/>
            <person name="Haas B."/>
            <person name="Abouelleil A."/>
            <person name="Allen A.W."/>
            <person name="Alvarado L."/>
            <person name="Arachchi H.M."/>
            <person name="Berlin A.M."/>
            <person name="Chapman S.B."/>
            <person name="Gainer-Dewar J."/>
            <person name="Goldberg J."/>
            <person name="Griggs A."/>
            <person name="Gujja S."/>
            <person name="Hansen M."/>
            <person name="Howarth C."/>
            <person name="Imamovic A."/>
            <person name="Ireland A."/>
            <person name="Larimer J."/>
            <person name="McCowan C."/>
            <person name="Murphy C."/>
            <person name="Pearson M."/>
            <person name="Poon T.W."/>
            <person name="Priest M."/>
            <person name="Roberts A."/>
            <person name="Saif S."/>
            <person name="Shea T."/>
            <person name="Sisk P."/>
            <person name="Sykes S."/>
            <person name="Wortman J."/>
            <person name="Nusbaum C."/>
            <person name="Birren B."/>
        </authorList>
    </citation>
    <scope>NUCLEOTIDE SEQUENCE [LARGE SCALE GENOMIC DNA]</scope>
    <source>
        <strain evidence="4 5">CBS 606.96</strain>
    </source>
</reference>
<dbReference type="eggNOG" id="ENOG502SIR4">
    <property type="taxonomic scope" value="Eukaryota"/>
</dbReference>
<dbReference type="InterPro" id="IPR050593">
    <property type="entry name" value="LovG"/>
</dbReference>
<gene>
    <name evidence="4" type="ORF">A1O3_01336</name>
</gene>
<evidence type="ECO:0000256" key="2">
    <source>
        <dbReference type="SAM" id="MobiDB-lite"/>
    </source>
</evidence>
<dbReference type="GO" id="GO:0016787">
    <property type="term" value="F:hydrolase activity"/>
    <property type="evidence" value="ECO:0007669"/>
    <property type="project" value="UniProtKB-KW"/>
</dbReference>
<dbReference type="GO" id="GO:0019748">
    <property type="term" value="P:secondary metabolic process"/>
    <property type="evidence" value="ECO:0007669"/>
    <property type="project" value="TreeGrafter"/>
</dbReference>
<evidence type="ECO:0000313" key="4">
    <source>
        <dbReference type="EMBL" id="EXJ92784.1"/>
    </source>
</evidence>
<dbReference type="PANTHER" id="PTHR48070:SF7">
    <property type="entry name" value="SERINE HYDROLASE FSH DOMAIN-CONTAINING PROTEIN-RELATED"/>
    <property type="match status" value="1"/>
</dbReference>
<dbReference type="AlphaFoldDB" id="W9ZE31"/>
<dbReference type="Gene3D" id="3.40.50.1820">
    <property type="entry name" value="alpha/beta hydrolase"/>
    <property type="match status" value="1"/>
</dbReference>
<evidence type="ECO:0000256" key="1">
    <source>
        <dbReference type="ARBA" id="ARBA00022801"/>
    </source>
</evidence>
<evidence type="ECO:0000259" key="3">
    <source>
        <dbReference type="Pfam" id="PF03959"/>
    </source>
</evidence>
<dbReference type="RefSeq" id="XP_007729674.1">
    <property type="nucleotide sequence ID" value="XM_007731484.1"/>
</dbReference>